<feature type="region of interest" description="Disordered" evidence="1">
    <location>
        <begin position="1"/>
        <end position="28"/>
    </location>
</feature>
<reference evidence="4" key="1">
    <citation type="journal article" date="2019" name="Int. J. Syst. Evol. Microbiol.">
        <title>The Global Catalogue of Microorganisms (GCM) 10K type strain sequencing project: providing services to taxonomists for standard genome sequencing and annotation.</title>
        <authorList>
            <consortium name="The Broad Institute Genomics Platform"/>
            <consortium name="The Broad Institute Genome Sequencing Center for Infectious Disease"/>
            <person name="Wu L."/>
            <person name="Ma J."/>
        </authorList>
    </citation>
    <scope>NUCLEOTIDE SEQUENCE [LARGE SCALE GENOMIC DNA]</scope>
    <source>
        <strain evidence="4">JCM 9458</strain>
    </source>
</reference>
<keyword evidence="2" id="KW-0812">Transmembrane</keyword>
<feature type="transmembrane region" description="Helical" evidence="2">
    <location>
        <begin position="182"/>
        <end position="199"/>
    </location>
</feature>
<feature type="transmembrane region" description="Helical" evidence="2">
    <location>
        <begin position="206"/>
        <end position="224"/>
    </location>
</feature>
<feature type="transmembrane region" description="Helical" evidence="2">
    <location>
        <begin position="159"/>
        <end position="176"/>
    </location>
</feature>
<dbReference type="InterPro" id="IPR016566">
    <property type="entry name" value="UCP010219"/>
</dbReference>
<name>A0ABP6SQH5_9ACTN</name>
<feature type="transmembrane region" description="Helical" evidence="2">
    <location>
        <begin position="309"/>
        <end position="333"/>
    </location>
</feature>
<accession>A0ABP6SQH5</accession>
<evidence type="ECO:0000256" key="1">
    <source>
        <dbReference type="SAM" id="MobiDB-lite"/>
    </source>
</evidence>
<gene>
    <name evidence="3" type="ORF">GCM10020369_04220</name>
</gene>
<sequence>MTDHRARPTGDRTDSTHAAGDDQRRVEDEQLAEAIFGDEHPSSRVAEILAEEAVEFVADSPPGDPVGYGRHAAPPQRHGHAADAADAAQGTEGAARPATAPNGPLPAVDGHPPAGSARPRVRITPPVEPTDRGDRSDDAEEPPISIADQVREQLGGIRGLVESSLPVLVFIIVNMMMSLKPALWAAVGSAALIAVFRLARRDSVRHALNGLFAVGIAAFIAARTGQAEDFYLLNIARNSGGALLCAGSVLVRRPVIGYAWRFIAEIPSTWREQRSLVRAFSLITLVWALMFAIRAGVQIWLWSRHDADALGWASLAMGWPMFGVCLAFTIWYGRRAIHADAERSATV</sequence>
<evidence type="ECO:0000256" key="2">
    <source>
        <dbReference type="SAM" id="Phobius"/>
    </source>
</evidence>
<dbReference type="RefSeq" id="WP_345726196.1">
    <property type="nucleotide sequence ID" value="NZ_BAAAYN010000002.1"/>
</dbReference>
<proteinExistence type="predicted"/>
<evidence type="ECO:0008006" key="5">
    <source>
        <dbReference type="Google" id="ProtNLM"/>
    </source>
</evidence>
<comment type="caution">
    <text evidence="3">The sequence shown here is derived from an EMBL/GenBank/DDBJ whole genome shotgun (WGS) entry which is preliminary data.</text>
</comment>
<dbReference type="EMBL" id="BAAAYN010000002">
    <property type="protein sequence ID" value="GAA3382423.1"/>
    <property type="molecule type" value="Genomic_DNA"/>
</dbReference>
<keyword evidence="2" id="KW-1133">Transmembrane helix</keyword>
<feature type="transmembrane region" description="Helical" evidence="2">
    <location>
        <begin position="279"/>
        <end position="303"/>
    </location>
</feature>
<dbReference type="Pfam" id="PF11361">
    <property type="entry name" value="DUF3159"/>
    <property type="match status" value="1"/>
</dbReference>
<feature type="transmembrane region" description="Helical" evidence="2">
    <location>
        <begin position="230"/>
        <end position="251"/>
    </location>
</feature>
<protein>
    <recommendedName>
        <fullName evidence="5">DUF3159 domain-containing protein</fullName>
    </recommendedName>
</protein>
<evidence type="ECO:0000313" key="4">
    <source>
        <dbReference type="Proteomes" id="UP001501676"/>
    </source>
</evidence>
<keyword evidence="2" id="KW-0472">Membrane</keyword>
<feature type="region of interest" description="Disordered" evidence="1">
    <location>
        <begin position="56"/>
        <end position="146"/>
    </location>
</feature>
<organism evidence="3 4">
    <name type="scientific">Cryptosporangium minutisporangium</name>
    <dbReference type="NCBI Taxonomy" id="113569"/>
    <lineage>
        <taxon>Bacteria</taxon>
        <taxon>Bacillati</taxon>
        <taxon>Actinomycetota</taxon>
        <taxon>Actinomycetes</taxon>
        <taxon>Cryptosporangiales</taxon>
        <taxon>Cryptosporangiaceae</taxon>
        <taxon>Cryptosporangium</taxon>
    </lineage>
</organism>
<evidence type="ECO:0000313" key="3">
    <source>
        <dbReference type="EMBL" id="GAA3382423.1"/>
    </source>
</evidence>
<keyword evidence="4" id="KW-1185">Reference proteome</keyword>
<dbReference type="Proteomes" id="UP001501676">
    <property type="component" value="Unassembled WGS sequence"/>
</dbReference>